<feature type="transmembrane region" description="Helical" evidence="14">
    <location>
        <begin position="335"/>
        <end position="360"/>
    </location>
</feature>
<keyword evidence="17" id="KW-1185">Reference proteome</keyword>
<evidence type="ECO:0000256" key="12">
    <source>
        <dbReference type="ARBA" id="ARBA00031899"/>
    </source>
</evidence>
<evidence type="ECO:0000256" key="3">
    <source>
        <dbReference type="ARBA" id="ARBA00012014"/>
    </source>
</evidence>
<comment type="similarity">
    <text evidence="2">Belongs to the LPG synthase family.</text>
</comment>
<evidence type="ECO:0000256" key="7">
    <source>
        <dbReference type="ARBA" id="ARBA00022692"/>
    </source>
</evidence>
<evidence type="ECO:0000256" key="6">
    <source>
        <dbReference type="ARBA" id="ARBA00022679"/>
    </source>
</evidence>
<dbReference type="PANTHER" id="PTHR34697:SF2">
    <property type="entry name" value="PHOSPHATIDYLGLYCEROL LYSYLTRANSFERASE"/>
    <property type="match status" value="1"/>
</dbReference>
<keyword evidence="5" id="KW-1003">Cell membrane</keyword>
<reference evidence="17" key="2">
    <citation type="submission" date="2016-04" db="EMBL/GenBank/DDBJ databases">
        <title>First Complete Genome Sequence of a Subdivision 6 Acidobacterium.</title>
        <authorList>
            <person name="Huang S."/>
            <person name="Vieira S."/>
            <person name="Bunk B."/>
            <person name="Riedel T."/>
            <person name="Sproeer C."/>
            <person name="Overmann J."/>
        </authorList>
    </citation>
    <scope>NUCLEOTIDE SEQUENCE [LARGE SCALE GENOMIC DNA]</scope>
    <source>
        <strain evidence="17">DSM 100886 HEG_-6_39</strain>
    </source>
</reference>
<dbReference type="STRING" id="1855912.LuPra_02053"/>
<comment type="catalytic activity">
    <reaction evidence="13">
        <text>L-lysyl-tRNA(Lys) + a 1,2-diacyl-sn-glycero-3-phospho-(1'-sn-glycerol) = a 1,2-diacyl-sn-glycero-3-phospho-1'-(3'-O-L-lysyl)-sn-glycerol + tRNA(Lys)</text>
        <dbReference type="Rhea" id="RHEA:10668"/>
        <dbReference type="Rhea" id="RHEA-COMP:9696"/>
        <dbReference type="Rhea" id="RHEA-COMP:9697"/>
        <dbReference type="ChEBI" id="CHEBI:64716"/>
        <dbReference type="ChEBI" id="CHEBI:75792"/>
        <dbReference type="ChEBI" id="CHEBI:78442"/>
        <dbReference type="ChEBI" id="CHEBI:78529"/>
        <dbReference type="EC" id="2.3.2.3"/>
    </reaction>
</comment>
<dbReference type="InterPro" id="IPR016181">
    <property type="entry name" value="Acyl_CoA_acyltransferase"/>
</dbReference>
<evidence type="ECO:0000256" key="5">
    <source>
        <dbReference type="ARBA" id="ARBA00022475"/>
    </source>
</evidence>
<keyword evidence="6 16" id="KW-0808">Transferase</keyword>
<evidence type="ECO:0000256" key="1">
    <source>
        <dbReference type="ARBA" id="ARBA00004651"/>
    </source>
</evidence>
<name>A0A143PJW4_LUTPR</name>
<dbReference type="EMBL" id="CP015136">
    <property type="protein sequence ID" value="AMY08847.1"/>
    <property type="molecule type" value="Genomic_DNA"/>
</dbReference>
<feature type="transmembrane region" description="Helical" evidence="14">
    <location>
        <begin position="380"/>
        <end position="398"/>
    </location>
</feature>
<evidence type="ECO:0000256" key="14">
    <source>
        <dbReference type="SAM" id="Phobius"/>
    </source>
</evidence>
<evidence type="ECO:0000259" key="15">
    <source>
        <dbReference type="Pfam" id="PF09924"/>
    </source>
</evidence>
<feature type="transmembrane region" description="Helical" evidence="14">
    <location>
        <begin position="138"/>
        <end position="161"/>
    </location>
</feature>
<feature type="domain" description="Phosphatidylglycerol lysyltransferase C-terminal" evidence="15">
    <location>
        <begin position="547"/>
        <end position="834"/>
    </location>
</feature>
<dbReference type="GO" id="GO:0046677">
    <property type="term" value="P:response to antibiotic"/>
    <property type="evidence" value="ECO:0007669"/>
    <property type="project" value="UniProtKB-KW"/>
</dbReference>
<feature type="transmembrane region" description="Helical" evidence="14">
    <location>
        <begin position="21"/>
        <end position="40"/>
    </location>
</feature>
<evidence type="ECO:0000256" key="10">
    <source>
        <dbReference type="ARBA" id="ARBA00023136"/>
    </source>
</evidence>
<evidence type="ECO:0000256" key="8">
    <source>
        <dbReference type="ARBA" id="ARBA00022989"/>
    </source>
</evidence>
<feature type="transmembrane region" description="Helical" evidence="14">
    <location>
        <begin position="405"/>
        <end position="423"/>
    </location>
</feature>
<proteinExistence type="inferred from homology"/>
<dbReference type="RefSeq" id="WP_110170648.1">
    <property type="nucleotide sequence ID" value="NZ_CP015136.1"/>
</dbReference>
<dbReference type="InterPro" id="IPR022791">
    <property type="entry name" value="L-PG_synthase/AglD"/>
</dbReference>
<accession>A0A143PJW4</accession>
<feature type="transmembrane region" description="Helical" evidence="14">
    <location>
        <begin position="96"/>
        <end position="118"/>
    </location>
</feature>
<evidence type="ECO:0000313" key="16">
    <source>
        <dbReference type="EMBL" id="AMY08847.1"/>
    </source>
</evidence>
<dbReference type="Pfam" id="PF09924">
    <property type="entry name" value="LPG_synthase_C"/>
    <property type="match status" value="1"/>
</dbReference>
<gene>
    <name evidence="16" type="primary">mprF</name>
    <name evidence="16" type="ORF">LuPra_02053</name>
</gene>
<evidence type="ECO:0000256" key="2">
    <source>
        <dbReference type="ARBA" id="ARBA00008627"/>
    </source>
</evidence>
<evidence type="ECO:0000256" key="4">
    <source>
        <dbReference type="ARBA" id="ARBA00021546"/>
    </source>
</evidence>
<evidence type="ECO:0000256" key="13">
    <source>
        <dbReference type="ARBA" id="ARBA00047540"/>
    </source>
</evidence>
<feature type="transmembrane region" description="Helical" evidence="14">
    <location>
        <begin position="248"/>
        <end position="275"/>
    </location>
</feature>
<feature type="transmembrane region" description="Helical" evidence="14">
    <location>
        <begin position="60"/>
        <end position="84"/>
    </location>
</feature>
<keyword evidence="8 14" id="KW-1133">Transmembrane helix</keyword>
<dbReference type="Pfam" id="PF03706">
    <property type="entry name" value="LPG_synthase_TM"/>
    <property type="match status" value="1"/>
</dbReference>
<dbReference type="GO" id="GO:0055091">
    <property type="term" value="P:phospholipid homeostasis"/>
    <property type="evidence" value="ECO:0007669"/>
    <property type="project" value="TreeGrafter"/>
</dbReference>
<dbReference type="InterPro" id="IPR024320">
    <property type="entry name" value="LPG_synthase_C"/>
</dbReference>
<feature type="transmembrane region" description="Helical" evidence="14">
    <location>
        <begin position="429"/>
        <end position="446"/>
    </location>
</feature>
<keyword evidence="7 14" id="KW-0812">Transmembrane</keyword>
<evidence type="ECO:0000256" key="9">
    <source>
        <dbReference type="ARBA" id="ARBA00023098"/>
    </source>
</evidence>
<feature type="transmembrane region" description="Helical" evidence="14">
    <location>
        <begin position="211"/>
        <end position="236"/>
    </location>
</feature>
<evidence type="ECO:0000256" key="11">
    <source>
        <dbReference type="ARBA" id="ARBA00023251"/>
    </source>
</evidence>
<keyword evidence="16" id="KW-0012">Acyltransferase</keyword>
<evidence type="ECO:0000313" key="17">
    <source>
        <dbReference type="Proteomes" id="UP000076079"/>
    </source>
</evidence>
<dbReference type="SUPFAM" id="SSF55729">
    <property type="entry name" value="Acyl-CoA N-acyltransferases (Nat)"/>
    <property type="match status" value="1"/>
</dbReference>
<feature type="transmembrane region" description="Helical" evidence="14">
    <location>
        <begin position="458"/>
        <end position="480"/>
    </location>
</feature>
<dbReference type="AlphaFoldDB" id="A0A143PJW4"/>
<comment type="subcellular location">
    <subcellularLocation>
        <location evidence="1">Cell membrane</location>
        <topology evidence="1">Multi-pass membrane protein</topology>
    </subcellularLocation>
</comment>
<dbReference type="KEGG" id="abac:LuPra_02053"/>
<dbReference type="OrthoDB" id="145485at2"/>
<dbReference type="GO" id="GO:0006629">
    <property type="term" value="P:lipid metabolic process"/>
    <property type="evidence" value="ECO:0007669"/>
    <property type="project" value="UniProtKB-KW"/>
</dbReference>
<dbReference type="PANTHER" id="PTHR34697">
    <property type="entry name" value="PHOSPHATIDYLGLYCEROL LYSYLTRANSFERASE"/>
    <property type="match status" value="1"/>
</dbReference>
<dbReference type="InterPro" id="IPR051211">
    <property type="entry name" value="PG_lysyltransferase"/>
</dbReference>
<dbReference type="GO" id="GO:0050071">
    <property type="term" value="F:phosphatidylglycerol lysyltransferase activity"/>
    <property type="evidence" value="ECO:0007669"/>
    <property type="project" value="UniProtKB-EC"/>
</dbReference>
<keyword evidence="10 14" id="KW-0472">Membrane</keyword>
<feature type="transmembrane region" description="Helical" evidence="14">
    <location>
        <begin position="173"/>
        <end position="191"/>
    </location>
</feature>
<reference evidence="16 17" key="1">
    <citation type="journal article" date="2016" name="Genome Announc.">
        <title>First Complete Genome Sequence of a Subdivision 6 Acidobacterium Strain.</title>
        <authorList>
            <person name="Huang S."/>
            <person name="Vieira S."/>
            <person name="Bunk B."/>
            <person name="Riedel T."/>
            <person name="Sproer C."/>
            <person name="Overmann J."/>
        </authorList>
    </citation>
    <scope>NUCLEOTIDE SEQUENCE [LARGE SCALE GENOMIC DNA]</scope>
    <source>
        <strain evidence="17">DSM 100886 HEG_-6_39</strain>
    </source>
</reference>
<organism evidence="16 17">
    <name type="scientific">Luteitalea pratensis</name>
    <dbReference type="NCBI Taxonomy" id="1855912"/>
    <lineage>
        <taxon>Bacteria</taxon>
        <taxon>Pseudomonadati</taxon>
        <taxon>Acidobacteriota</taxon>
        <taxon>Vicinamibacteria</taxon>
        <taxon>Vicinamibacterales</taxon>
        <taxon>Vicinamibacteraceae</taxon>
        <taxon>Luteitalea</taxon>
    </lineage>
</organism>
<dbReference type="NCBIfam" id="NF033480">
    <property type="entry name" value="bifunc_MprF"/>
    <property type="match status" value="1"/>
</dbReference>
<dbReference type="GO" id="GO:0005886">
    <property type="term" value="C:plasma membrane"/>
    <property type="evidence" value="ECO:0007669"/>
    <property type="project" value="UniProtKB-SubCell"/>
</dbReference>
<dbReference type="EC" id="2.3.2.3" evidence="3"/>
<keyword evidence="9" id="KW-0443">Lipid metabolism</keyword>
<sequence>MSTPLVSEAPGHAVLRRLVQTLPALASLIAFAVALEVLRFEVRNVGWHDLTRALSHTPPARLLAALALTTANYIVLTGYDLLAFRYLGRQLPRARIAATAFVAYAIAHNVGFAALSGASVRYRFYARWGLSAEDLSRIVFSTALTFWVGLCALGGASLLVAPIPVAWAAGAPLLRLAGAVLVGLVIVYLAASAMRQTPLRLAGLTLPMPSATIAGAQLALSSTDWLLAALALYVLLPAGAPPLPSFVSAFLVAILVGMVSHVPGGLGVFEGLMVVLLRPWLPAATLLPVFVVYRVVYYLLPLVLALLGLVCDEAHQRRAHVARAARWLGDATERITPAVLAAFTFLCGLLLLFSGATPAAPGRLGLLHRMLPLGVIETSHFLGSVAGAGLLVIAHGLARRLDAAYYFSTMLISVGTVASLLKGGDVEEATVLLALLAVLSVARPAFDRRAAFFETRFSGAWLAALAGALGASTWLGLFAFKHVEYASDLWWRFELAGDASRFLRGSVGAAIVVLLVGLARLTSPAPHIVEPPSDDDLADAHRVIETQASTQANLVFLRDKAVLFSTRRDGFVMYGVRGHSWVAMGDPVGPASARRDLIRAFLERVDDFGGAPVFYEVGAGGLHHYADFGLAFQKLGEEAHVDLRRFTTAGAHGSKFRQAVRRLEREGGTFRVIPAAEVGAALPELRRVSDDWLARKSAGEKGFSLGFFDGAYLCRFPVAVVERAGVIEAFANLWPGAHHVELSVDLMRFTQHAPKSAMEGLLVHVMLWGQERGYAEFSLGMAPLSGFERSPVASLWQRAGGFVFMHGEGLYGFQGLRAFKEKFEPRWEPRYLAYRGGFGLPRVLADVSALVAGGYRHVFLK</sequence>
<dbReference type="Proteomes" id="UP000076079">
    <property type="component" value="Chromosome"/>
</dbReference>
<protein>
    <recommendedName>
        <fullName evidence="4">Phosphatidylglycerol lysyltransferase</fullName>
        <ecNumber evidence="3">2.3.2.3</ecNumber>
    </recommendedName>
    <alternativeName>
        <fullName evidence="12">Lysylphosphatidylglycerol synthase</fullName>
    </alternativeName>
</protein>
<feature type="transmembrane region" description="Helical" evidence="14">
    <location>
        <begin position="295"/>
        <end position="314"/>
    </location>
</feature>
<keyword evidence="11" id="KW-0046">Antibiotic resistance</keyword>